<name>A0A7D7IM77_9CAUD</name>
<dbReference type="EC" id="4.2.2.n1" evidence="1"/>
<protein>
    <submittedName>
        <fullName evidence="1">Peptidoglycan lytic exotransglycosylase</fullName>
        <ecNumber evidence="1">4.2.2.n1</ecNumber>
    </submittedName>
</protein>
<organism evidence="1 2">
    <name type="scientific">Pseudomonas phage phiB1_1</name>
    <dbReference type="NCBI Taxonomy" id="2755402"/>
    <lineage>
        <taxon>Viruses</taxon>
        <taxon>Duplodnaviria</taxon>
        <taxon>Heunggongvirae</taxon>
        <taxon>Uroviricota</taxon>
        <taxon>Caudoviricetes</taxon>
        <taxon>Autographivirales</taxon>
        <taxon>Autoscriptoviridae</taxon>
        <taxon>Krylovirinae</taxon>
        <taxon>Torinorumvirus</taxon>
        <taxon>Torinorumvirus B11</taxon>
    </lineage>
</organism>
<evidence type="ECO:0000313" key="2">
    <source>
        <dbReference type="Proteomes" id="UP000515318"/>
    </source>
</evidence>
<keyword evidence="1" id="KW-0456">Lyase</keyword>
<keyword evidence="2" id="KW-1185">Reference proteome</keyword>
<dbReference type="EMBL" id="MT354570">
    <property type="protein sequence ID" value="QMP84067.1"/>
    <property type="molecule type" value="Genomic_DNA"/>
</dbReference>
<proteinExistence type="predicted"/>
<dbReference type="Proteomes" id="UP000515318">
    <property type="component" value="Segment"/>
</dbReference>
<sequence>MAGSLTVKPQNQVPLDKLQAALNPVDPTGLNSTVTGVDGGPAGVDVQAKYTRIQEQPIQAAQAEANDSLTDKVKAATQESYTAYILDGIDRSYQSQFSDYDPTFQGTRRAMELVQRLGLDPSEKNLEMLGSAGNAEDQLQIAQDLQQHKTNQEVLARHGGYALASGVLDPATLIVDFATFGAAKAFRLGRLASATLGASTGTALVGAADAAGRSTTGFDYVLNAALMGGFGALFGGGGLGGIAGSGGWAGSMTIPGTSGKVGRAVNAFTSETDKLAMATPEAGPIMRTLVDDPVRREALLTNNNAASYHRRFNNEADGYMLSYDSMLEQGLKEQQGWSFMSRKMDFSGKYGEARDSLNKQVAEELLRRNDEFQKFGSVSATPHSNPLVARLADESDRIHARIGEQAKEAGVRGFENFTAQPGYFHRSWNDSLIRGMDSAEAGLPHRLIAQSALAGIKGIDTDTADAIATALIQRVKDKAAGTRSDFLGGLGKTDTAFLREALEDAKVGQGRIDSIMAKVEQKASDQGTTKYGKHRLSFDMTTAIRGADGNEYRMADLIDTDLDRVMENYTSSMAGRMALAKAGVAGDDAGLEAFKRSYLASIKSLPQGQQNDLMLQLDGLLGDFTGNRPAPNILGPVAQRVKAMADATMLSGSGLWQVAEYSTIAARHGFVETGKAFMKAFPGVRNVLNNARTNPDLADELSTVLHLDLARDVRLRPWKRQHDVNLAAGDTALDRLLHAGKQAVPYLNGMKFIHANQSRMNANLVLNKLARAAKGDTKALAQIKAYAPDLDWNATQAALRANVTYSGKNAKAMNWGGWSQADIEATMNVALRMMDDTLLFGRPGQGSSFARSAVGQVLGQFQSFVSFAHNKTLRGTLQNGGPKALATVLAFQYPMTFLVVSVNEARKGDLDLSESGMKTVAKKSIGYTAGLGFISGAAGIAGLTGGRAGMSVPLTGIMDAPSRALGGANKMYQGEFREGSADIGKAATQVLPFINAMPATAAVLDAWKGE</sequence>
<reference evidence="1 2" key="1">
    <citation type="submission" date="2020-04" db="EMBL/GenBank/DDBJ databases">
        <authorList>
            <person name="Martino G."/>
            <person name="Holtappels D."/>
            <person name="Wagemans J."/>
            <person name="Lavigne R."/>
            <person name="Turina M."/>
            <person name="Ciuffo M."/>
        </authorList>
    </citation>
    <scope>NUCLEOTIDE SEQUENCE [LARGE SCALE GENOMIC DNA]</scope>
</reference>
<evidence type="ECO:0000313" key="1">
    <source>
        <dbReference type="EMBL" id="QMP84067.1"/>
    </source>
</evidence>
<gene>
    <name evidence="1" type="ORF">phiB1_1_40</name>
</gene>
<accession>A0A7D7IM77</accession>
<dbReference type="GO" id="GO:0016829">
    <property type="term" value="F:lyase activity"/>
    <property type="evidence" value="ECO:0007669"/>
    <property type="project" value="UniProtKB-KW"/>
</dbReference>